<evidence type="ECO:0000256" key="4">
    <source>
        <dbReference type="SAM" id="Phobius"/>
    </source>
</evidence>
<proteinExistence type="inferred from homology"/>
<dbReference type="GO" id="GO:0007165">
    <property type="term" value="P:signal transduction"/>
    <property type="evidence" value="ECO:0007669"/>
    <property type="project" value="UniProtKB-KW"/>
</dbReference>
<keyword evidence="3" id="KW-0807">Transducer</keyword>
<keyword evidence="4" id="KW-0812">Transmembrane</keyword>
<sequence length="583" mass="62440">MRTGFKITLFSVSLIFLLCCTAGAFLLVVSPANRIQRSHDVLVALDGSLSDFQTELYRSVSAPAPSRREALAASLQSVQDSASRLASPGDLLAFGNEALIAELSSSADLADLLSRSSRVLPGYEDLSGDPSDQGLRASWYLSADALSSRIDSFRGLLADALAALNERILDYRILSFMVSAGIIVSTWLLGLFAVWLLSRSVSRATRQVTSLLECMSNGDFSSCAVELSEKPGNDAVSRMGDFVKSVHRLVSSVKAEASRTLETSTNLSSSLDNTSSTFEVVDGFIESIRNEVITLEEQVKIVKTGLDRVTTGLNSLDAGIMNQKEVVEGSMSSVDGMIGVISDMAEDLHRDEKVIQDLVRSSDQGQQLFSSTYQKITLISESISRINGMASVIENIAEQTNMLALNAAIEAAHAGDQGKGFAVVAEEITKLAEASSESSREIGSSIEEIVDNITQMASSSGDLEQAFEDIASHIGIVYSTIKNFADALVSSDRDSKQVRDTMKTLGEVSQNVTKNAGSMSEGAGAIAHSMRELDMISSRVFDGVTALSLMLDGLKDVMGEFKQQAESMKDSGAAMNETLSQLK</sequence>
<evidence type="ECO:0000313" key="6">
    <source>
        <dbReference type="EMBL" id="MCD1654989.1"/>
    </source>
</evidence>
<dbReference type="GO" id="GO:0006935">
    <property type="term" value="P:chemotaxis"/>
    <property type="evidence" value="ECO:0007669"/>
    <property type="project" value="UniProtKB-KW"/>
</dbReference>
<keyword evidence="1" id="KW-0145">Chemotaxis</keyword>
<evidence type="ECO:0000256" key="3">
    <source>
        <dbReference type="PROSITE-ProRule" id="PRU00284"/>
    </source>
</evidence>
<dbReference type="PANTHER" id="PTHR43531:SF11">
    <property type="entry name" value="METHYL-ACCEPTING CHEMOTAXIS PROTEIN 3"/>
    <property type="match status" value="1"/>
</dbReference>
<dbReference type="EMBL" id="JAINWA010000003">
    <property type="protein sequence ID" value="MCD1654989.1"/>
    <property type="molecule type" value="Genomic_DNA"/>
</dbReference>
<dbReference type="AlphaFoldDB" id="A0AAE3JLP3"/>
<dbReference type="GO" id="GO:0004888">
    <property type="term" value="F:transmembrane signaling receptor activity"/>
    <property type="evidence" value="ECO:0007669"/>
    <property type="project" value="TreeGrafter"/>
</dbReference>
<keyword evidence="4" id="KW-0472">Membrane</keyword>
<dbReference type="PROSITE" id="PS50111">
    <property type="entry name" value="CHEMOTAXIS_TRANSDUC_2"/>
    <property type="match status" value="1"/>
</dbReference>
<comment type="similarity">
    <text evidence="2">Belongs to the methyl-accepting chemotaxis (MCP) protein family.</text>
</comment>
<reference evidence="6" key="1">
    <citation type="submission" date="2021-08" db="EMBL/GenBank/DDBJ databases">
        <title>Comparative analyses of Brucepasteria parasyntrophica and Teretinema zuelzerae.</title>
        <authorList>
            <person name="Song Y."/>
            <person name="Brune A."/>
        </authorList>
    </citation>
    <scope>NUCLEOTIDE SEQUENCE</scope>
    <source>
        <strain evidence="6">DSM 1903</strain>
    </source>
</reference>
<evidence type="ECO:0000256" key="2">
    <source>
        <dbReference type="ARBA" id="ARBA00029447"/>
    </source>
</evidence>
<evidence type="ECO:0000313" key="7">
    <source>
        <dbReference type="Proteomes" id="UP001198163"/>
    </source>
</evidence>
<dbReference type="SUPFAM" id="SSF58104">
    <property type="entry name" value="Methyl-accepting chemotaxis protein (MCP) signaling domain"/>
    <property type="match status" value="1"/>
</dbReference>
<dbReference type="InterPro" id="IPR004089">
    <property type="entry name" value="MCPsignal_dom"/>
</dbReference>
<keyword evidence="4" id="KW-1133">Transmembrane helix</keyword>
<accession>A0AAE3JLP3</accession>
<feature type="transmembrane region" description="Helical" evidence="4">
    <location>
        <begin position="173"/>
        <end position="197"/>
    </location>
</feature>
<keyword evidence="7" id="KW-1185">Reference proteome</keyword>
<protein>
    <recommendedName>
        <fullName evidence="5">Methyl-accepting transducer domain-containing protein</fullName>
    </recommendedName>
</protein>
<evidence type="ECO:0000259" key="5">
    <source>
        <dbReference type="PROSITE" id="PS50111"/>
    </source>
</evidence>
<evidence type="ECO:0000256" key="1">
    <source>
        <dbReference type="ARBA" id="ARBA00022500"/>
    </source>
</evidence>
<feature type="domain" description="Methyl-accepting transducer" evidence="5">
    <location>
        <begin position="298"/>
        <end position="520"/>
    </location>
</feature>
<dbReference type="RefSeq" id="WP_230755699.1">
    <property type="nucleotide sequence ID" value="NZ_JAINWA010000003.1"/>
</dbReference>
<dbReference type="SMART" id="SM00283">
    <property type="entry name" value="MA"/>
    <property type="match status" value="1"/>
</dbReference>
<dbReference type="GO" id="GO:0005886">
    <property type="term" value="C:plasma membrane"/>
    <property type="evidence" value="ECO:0007669"/>
    <property type="project" value="TreeGrafter"/>
</dbReference>
<comment type="caution">
    <text evidence="6">The sequence shown here is derived from an EMBL/GenBank/DDBJ whole genome shotgun (WGS) entry which is preliminary data.</text>
</comment>
<dbReference type="Gene3D" id="1.10.287.950">
    <property type="entry name" value="Methyl-accepting chemotaxis protein"/>
    <property type="match status" value="1"/>
</dbReference>
<name>A0AAE3JLP3_9SPIR</name>
<dbReference type="InterPro" id="IPR051310">
    <property type="entry name" value="MCP_chemotaxis"/>
</dbReference>
<gene>
    <name evidence="6" type="ORF">K7J14_09785</name>
</gene>
<dbReference type="PANTHER" id="PTHR43531">
    <property type="entry name" value="PROTEIN ICFG"/>
    <property type="match status" value="1"/>
</dbReference>
<dbReference type="Proteomes" id="UP001198163">
    <property type="component" value="Unassembled WGS sequence"/>
</dbReference>
<dbReference type="Pfam" id="PF00015">
    <property type="entry name" value="MCPsignal"/>
    <property type="match status" value="1"/>
</dbReference>
<organism evidence="6 7">
    <name type="scientific">Teretinema zuelzerae</name>
    <dbReference type="NCBI Taxonomy" id="156"/>
    <lineage>
        <taxon>Bacteria</taxon>
        <taxon>Pseudomonadati</taxon>
        <taxon>Spirochaetota</taxon>
        <taxon>Spirochaetia</taxon>
        <taxon>Spirochaetales</taxon>
        <taxon>Treponemataceae</taxon>
        <taxon>Teretinema</taxon>
    </lineage>
</organism>